<keyword evidence="6" id="KW-0812">Transmembrane</keyword>
<evidence type="ECO:0000313" key="9">
    <source>
        <dbReference type="Proteomes" id="UP000051576"/>
    </source>
</evidence>
<feature type="region of interest" description="Disordered" evidence="5">
    <location>
        <begin position="63"/>
        <end position="151"/>
    </location>
</feature>
<reference evidence="8 9" key="1">
    <citation type="journal article" date="2015" name="Genome Announc.">
        <title>Expanding the biotechnology potential of lactobacilli through comparative genomics of 213 strains and associated genera.</title>
        <authorList>
            <person name="Sun Z."/>
            <person name="Harris H.M."/>
            <person name="McCann A."/>
            <person name="Guo C."/>
            <person name="Argimon S."/>
            <person name="Zhang W."/>
            <person name="Yang X."/>
            <person name="Jeffery I.B."/>
            <person name="Cooney J.C."/>
            <person name="Kagawa T.F."/>
            <person name="Liu W."/>
            <person name="Song Y."/>
            <person name="Salvetti E."/>
            <person name="Wrobel A."/>
            <person name="Rasinkangas P."/>
            <person name="Parkhill J."/>
            <person name="Rea M.C."/>
            <person name="O'Sullivan O."/>
            <person name="Ritari J."/>
            <person name="Douillard F.P."/>
            <person name="Paul Ross R."/>
            <person name="Yang R."/>
            <person name="Briner A.E."/>
            <person name="Felis G.E."/>
            <person name="de Vos W.M."/>
            <person name="Barrangou R."/>
            <person name="Klaenhammer T.R."/>
            <person name="Caufield P.W."/>
            <person name="Cui Y."/>
            <person name="Zhang H."/>
            <person name="O'Toole P.W."/>
        </authorList>
    </citation>
    <scope>NUCLEOTIDE SEQUENCE [LARGE SCALE GENOMIC DNA]</scope>
    <source>
        <strain evidence="8 9">DSM 20605</strain>
    </source>
</reference>
<evidence type="ECO:0000256" key="6">
    <source>
        <dbReference type="SAM" id="Phobius"/>
    </source>
</evidence>
<dbReference type="EMBL" id="AYYX01000097">
    <property type="protein sequence ID" value="KRM84065.1"/>
    <property type="molecule type" value="Genomic_DNA"/>
</dbReference>
<dbReference type="RefSeq" id="WP_082610357.1">
    <property type="nucleotide sequence ID" value="NZ_AYYX01000097.1"/>
</dbReference>
<dbReference type="PATRIC" id="fig|1133569.4.peg.2348"/>
<dbReference type="InterPro" id="IPR027607">
    <property type="entry name" value="Surf_Exclu_SEC10/PgrA"/>
</dbReference>
<keyword evidence="2" id="KW-0964">Secreted</keyword>
<keyword evidence="3" id="KW-0732">Signal</keyword>
<proteinExistence type="predicted"/>
<keyword evidence="6" id="KW-1133">Transmembrane helix</keyword>
<comment type="caution">
    <text evidence="8">The sequence shown here is derived from an EMBL/GenBank/DDBJ whole genome shotgun (WGS) entry which is preliminary data.</text>
</comment>
<keyword evidence="1" id="KW-0134">Cell wall</keyword>
<evidence type="ECO:0000256" key="3">
    <source>
        <dbReference type="ARBA" id="ARBA00022729"/>
    </source>
</evidence>
<evidence type="ECO:0000256" key="1">
    <source>
        <dbReference type="ARBA" id="ARBA00022512"/>
    </source>
</evidence>
<gene>
    <name evidence="8" type="ORF">FD21_GL002181</name>
</gene>
<evidence type="ECO:0000313" key="8">
    <source>
        <dbReference type="EMBL" id="KRM84065.1"/>
    </source>
</evidence>
<evidence type="ECO:0000256" key="5">
    <source>
        <dbReference type="SAM" id="MobiDB-lite"/>
    </source>
</evidence>
<protein>
    <recommendedName>
        <fullName evidence="7">Gram-positive cocci surface proteins LPxTG domain-containing protein</fullName>
    </recommendedName>
</protein>
<keyword evidence="9" id="KW-1185">Reference proteome</keyword>
<feature type="compositionally biased region" description="Low complexity" evidence="5">
    <location>
        <begin position="109"/>
        <end position="122"/>
    </location>
</feature>
<dbReference type="InterPro" id="IPR019931">
    <property type="entry name" value="LPXTG_anchor"/>
</dbReference>
<feature type="domain" description="Gram-positive cocci surface proteins LPxTG" evidence="7">
    <location>
        <begin position="566"/>
        <end position="600"/>
    </location>
</feature>
<keyword evidence="4" id="KW-0572">Peptidoglycan-anchor</keyword>
<feature type="transmembrane region" description="Helical" evidence="6">
    <location>
        <begin position="576"/>
        <end position="595"/>
    </location>
</feature>
<dbReference type="PROSITE" id="PS50847">
    <property type="entry name" value="GRAM_POS_ANCHORING"/>
    <property type="match status" value="1"/>
</dbReference>
<evidence type="ECO:0000256" key="2">
    <source>
        <dbReference type="ARBA" id="ARBA00022525"/>
    </source>
</evidence>
<organism evidence="8 9">
    <name type="scientific">Liquorilactobacillus vini DSM 20605</name>
    <dbReference type="NCBI Taxonomy" id="1133569"/>
    <lineage>
        <taxon>Bacteria</taxon>
        <taxon>Bacillati</taxon>
        <taxon>Bacillota</taxon>
        <taxon>Bacilli</taxon>
        <taxon>Lactobacillales</taxon>
        <taxon>Lactobacillaceae</taxon>
        <taxon>Liquorilactobacillus</taxon>
    </lineage>
</organism>
<evidence type="ECO:0000256" key="4">
    <source>
        <dbReference type="ARBA" id="ARBA00023088"/>
    </source>
</evidence>
<dbReference type="STRING" id="1133569.FD21_GL002181"/>
<name>A0A0R2BXM1_9LACO</name>
<keyword evidence="6" id="KW-0472">Membrane</keyword>
<feature type="compositionally biased region" description="Low complexity" evidence="5">
    <location>
        <begin position="63"/>
        <end position="96"/>
    </location>
</feature>
<dbReference type="NCBIfam" id="TIGR04320">
    <property type="entry name" value="Surf_Exclu_PgrA"/>
    <property type="match status" value="1"/>
</dbReference>
<sequence>MMNKNKEIKRLSKFAVATVLAIGSNTLIIANAKADNSNGTTALNQLSGQMTTSSKAMSSTLVSSSSVSEVGQTNNAAEASNVNSSQSPTSQTASASFQKTTASKTRSLTNEPTNESTNTSQNADSESQDADANNQVETNHVSQSVSKTQKVKIDSDRYIAAAQSETAANETEVANDQKSVDTIKSQIDGLNQEINNESDADNHNLITVSSDYANALNSYIDSVVNDNSSSDESLVKLATEGLSANSYQNNVADEKTSAIPGNLSDSQIEELSNYAASLINYIRQQLGTTPSVSVVKGAVSFAKAVADNYSSDDWNIYIYKDHDDSAINQAALTNGLATYDGSNAYEDASAGYLISNVDGQRLTNYFTLNDYKRAIYNTLTAMLFDDADENWLHAMSITNLNDYAGTDNYGSEKATQYFAVSVDDLGQIHFEFIPEWQILALSKFDTSNNLLKLKDQLAASKIALATAKNALTIAQSKLDTVEKIVKLRQKPKTVSEKICKDNRIEQLLVNRRNDSIQIHNRHRVASMINDSISKLNKGKASTAKLINYRISKQPLNNESREFSANLPQTDRNDSSVLASIGFLVIEMIGLVGIVGKLRKQ</sequence>
<dbReference type="Proteomes" id="UP000051576">
    <property type="component" value="Unassembled WGS sequence"/>
</dbReference>
<accession>A0A0R2BXM1</accession>
<evidence type="ECO:0000259" key="7">
    <source>
        <dbReference type="PROSITE" id="PS50847"/>
    </source>
</evidence>
<feature type="compositionally biased region" description="Polar residues" evidence="5">
    <location>
        <begin position="97"/>
        <end position="108"/>
    </location>
</feature>
<dbReference type="AlphaFoldDB" id="A0A0R2BXM1"/>
<feature type="compositionally biased region" description="Polar residues" evidence="5">
    <location>
        <begin position="130"/>
        <end position="148"/>
    </location>
</feature>